<dbReference type="Proteomes" id="UP001415857">
    <property type="component" value="Unassembled WGS sequence"/>
</dbReference>
<dbReference type="AlphaFoldDB" id="A0AAP0NMJ6"/>
<dbReference type="InterPro" id="IPR009057">
    <property type="entry name" value="Homeodomain-like_sf"/>
</dbReference>
<dbReference type="Gene3D" id="1.10.10.60">
    <property type="entry name" value="Homeodomain-like"/>
    <property type="match status" value="1"/>
</dbReference>
<dbReference type="EMBL" id="JBBPBK010000013">
    <property type="protein sequence ID" value="KAK9272974.1"/>
    <property type="molecule type" value="Genomic_DNA"/>
</dbReference>
<accession>A0AAP0NMJ6</accession>
<feature type="domain" description="HTH myb-type" evidence="6">
    <location>
        <begin position="191"/>
        <end position="246"/>
    </location>
</feature>
<dbReference type="GO" id="GO:0005634">
    <property type="term" value="C:nucleus"/>
    <property type="evidence" value="ECO:0007669"/>
    <property type="project" value="UniProtKB-SubCell"/>
</dbReference>
<dbReference type="InterPro" id="IPR006447">
    <property type="entry name" value="Myb_dom_plants"/>
</dbReference>
<name>A0AAP0NMJ6_LIQFO</name>
<evidence type="ECO:0000313" key="7">
    <source>
        <dbReference type="EMBL" id="KAK9272974.1"/>
    </source>
</evidence>
<dbReference type="PANTHER" id="PTHR31003">
    <property type="entry name" value="MYB FAMILY TRANSCRIPTION FACTOR"/>
    <property type="match status" value="1"/>
</dbReference>
<evidence type="ECO:0000256" key="4">
    <source>
        <dbReference type="ARBA" id="ARBA00023242"/>
    </source>
</evidence>
<evidence type="ECO:0000256" key="3">
    <source>
        <dbReference type="ARBA" id="ARBA00023163"/>
    </source>
</evidence>
<evidence type="ECO:0000313" key="8">
    <source>
        <dbReference type="Proteomes" id="UP001415857"/>
    </source>
</evidence>
<reference evidence="7 8" key="1">
    <citation type="journal article" date="2024" name="Plant J.">
        <title>Genome sequences and population genomics reveal climatic adaptation and genomic divergence between two closely related sweetgum species.</title>
        <authorList>
            <person name="Xu W.Q."/>
            <person name="Ren C.Q."/>
            <person name="Zhang X.Y."/>
            <person name="Comes H.P."/>
            <person name="Liu X.H."/>
            <person name="Li Y.G."/>
            <person name="Kettle C.J."/>
            <person name="Jalonen R."/>
            <person name="Gaisberger H."/>
            <person name="Ma Y.Z."/>
            <person name="Qiu Y.X."/>
        </authorList>
    </citation>
    <scope>NUCLEOTIDE SEQUENCE [LARGE SCALE GENOMIC DNA]</scope>
    <source>
        <strain evidence="7">Hangzhou</strain>
    </source>
</reference>
<dbReference type="SUPFAM" id="SSF46689">
    <property type="entry name" value="Homeodomain-like"/>
    <property type="match status" value="1"/>
</dbReference>
<dbReference type="GO" id="GO:0003700">
    <property type="term" value="F:DNA-binding transcription factor activity"/>
    <property type="evidence" value="ECO:0007669"/>
    <property type="project" value="InterPro"/>
</dbReference>
<dbReference type="InterPro" id="IPR044787">
    <property type="entry name" value="HHO5-like"/>
</dbReference>
<dbReference type="InterPro" id="IPR001005">
    <property type="entry name" value="SANT/Myb"/>
</dbReference>
<proteinExistence type="predicted"/>
<dbReference type="PROSITE" id="PS51294">
    <property type="entry name" value="HTH_MYB"/>
    <property type="match status" value="1"/>
</dbReference>
<dbReference type="GO" id="GO:0003677">
    <property type="term" value="F:DNA binding"/>
    <property type="evidence" value="ECO:0007669"/>
    <property type="project" value="UniProtKB-KW"/>
</dbReference>
<protein>
    <recommendedName>
        <fullName evidence="6">HTH myb-type domain-containing protein</fullName>
    </recommendedName>
</protein>
<organism evidence="7 8">
    <name type="scientific">Liquidambar formosana</name>
    <name type="common">Formosan gum</name>
    <dbReference type="NCBI Taxonomy" id="63359"/>
    <lineage>
        <taxon>Eukaryota</taxon>
        <taxon>Viridiplantae</taxon>
        <taxon>Streptophyta</taxon>
        <taxon>Embryophyta</taxon>
        <taxon>Tracheophyta</taxon>
        <taxon>Spermatophyta</taxon>
        <taxon>Magnoliopsida</taxon>
        <taxon>eudicotyledons</taxon>
        <taxon>Gunneridae</taxon>
        <taxon>Pentapetalae</taxon>
        <taxon>Saxifragales</taxon>
        <taxon>Altingiaceae</taxon>
        <taxon>Liquidambar</taxon>
    </lineage>
</organism>
<gene>
    <name evidence="7" type="ORF">L1049_003354</name>
</gene>
<keyword evidence="3" id="KW-0804">Transcription</keyword>
<feature type="compositionally biased region" description="Polar residues" evidence="5">
    <location>
        <begin position="336"/>
        <end position="346"/>
    </location>
</feature>
<evidence type="ECO:0000256" key="2">
    <source>
        <dbReference type="ARBA" id="ARBA00023015"/>
    </source>
</evidence>
<keyword evidence="4" id="KW-0539">Nucleus</keyword>
<dbReference type="InterPro" id="IPR017930">
    <property type="entry name" value="Myb_dom"/>
</dbReference>
<sequence>MAPTSSLELTLCTGITHLKEEARRMKQSMESDQPQRPLIDFFSLKRNSDDEQTALLERDFRKGKNLLVDSSPHLWSTPNSDKKQKTAIIEPCKLSIGEGAFMPFKGGSSNPAATTSKAAATKRGGNVEVTERPRLQPYLPPTVETLRTDPGHRRSILMGNKTNMMVPMMNNNHGPDFQPLQLQAPIWKNSRRCWSPELHDRFMKALEKLGGSEAATPKQIRELMRVDGLTNDQVKSHLQVDFESLFLGNGDLERESMGLIGSLEHGVLTHDLKYRLHNRRSPATDASPDVNPANPPANFPGFLAPGDQYKGNWMPSATLPKSPQDPRHIAGAAGGTLTTSDGQQAN</sequence>
<dbReference type="NCBIfam" id="TIGR01557">
    <property type="entry name" value="myb_SHAQKYF"/>
    <property type="match status" value="1"/>
</dbReference>
<evidence type="ECO:0000259" key="6">
    <source>
        <dbReference type="PROSITE" id="PS51294"/>
    </source>
</evidence>
<evidence type="ECO:0000256" key="1">
    <source>
        <dbReference type="ARBA" id="ARBA00004123"/>
    </source>
</evidence>
<evidence type="ECO:0000256" key="5">
    <source>
        <dbReference type="SAM" id="MobiDB-lite"/>
    </source>
</evidence>
<keyword evidence="2" id="KW-0805">Transcription regulation</keyword>
<dbReference type="Pfam" id="PF00249">
    <property type="entry name" value="Myb_DNA-binding"/>
    <property type="match status" value="1"/>
</dbReference>
<feature type="region of interest" description="Disordered" evidence="5">
    <location>
        <begin position="311"/>
        <end position="346"/>
    </location>
</feature>
<comment type="caution">
    <text evidence="7">The sequence shown here is derived from an EMBL/GenBank/DDBJ whole genome shotgun (WGS) entry which is preliminary data.</text>
</comment>
<dbReference type="PANTHER" id="PTHR31003:SF22">
    <property type="entry name" value="TRANSCRIPTION FACTOR HHO5"/>
    <property type="match status" value="1"/>
</dbReference>
<keyword evidence="8" id="KW-1185">Reference proteome</keyword>
<comment type="subcellular location">
    <subcellularLocation>
        <location evidence="1">Nucleus</location>
    </subcellularLocation>
</comment>